<gene>
    <name evidence="1" type="ORF">SEUCBS140593_006410</name>
</gene>
<evidence type="ECO:0000313" key="1">
    <source>
        <dbReference type="EMBL" id="CAK7226941.1"/>
    </source>
</evidence>
<evidence type="ECO:0000313" key="2">
    <source>
        <dbReference type="Proteomes" id="UP001642482"/>
    </source>
</evidence>
<comment type="caution">
    <text evidence="1">The sequence shown here is derived from an EMBL/GenBank/DDBJ whole genome shotgun (WGS) entry which is preliminary data.</text>
</comment>
<evidence type="ECO:0008006" key="3">
    <source>
        <dbReference type="Google" id="ProtNLM"/>
    </source>
</evidence>
<dbReference type="Proteomes" id="UP001642482">
    <property type="component" value="Unassembled WGS sequence"/>
</dbReference>
<organism evidence="1 2">
    <name type="scientific">Sporothrix eucalyptigena</name>
    <dbReference type="NCBI Taxonomy" id="1812306"/>
    <lineage>
        <taxon>Eukaryota</taxon>
        <taxon>Fungi</taxon>
        <taxon>Dikarya</taxon>
        <taxon>Ascomycota</taxon>
        <taxon>Pezizomycotina</taxon>
        <taxon>Sordariomycetes</taxon>
        <taxon>Sordariomycetidae</taxon>
        <taxon>Ophiostomatales</taxon>
        <taxon>Ophiostomataceae</taxon>
        <taxon>Sporothrix</taxon>
    </lineage>
</organism>
<name>A0ABP0C6V3_9PEZI</name>
<reference evidence="1 2" key="1">
    <citation type="submission" date="2024-01" db="EMBL/GenBank/DDBJ databases">
        <authorList>
            <person name="Allen C."/>
            <person name="Tagirdzhanova G."/>
        </authorList>
    </citation>
    <scope>NUCLEOTIDE SEQUENCE [LARGE SCALE GENOMIC DNA]</scope>
</reference>
<proteinExistence type="predicted"/>
<keyword evidence="2" id="KW-1185">Reference proteome</keyword>
<accession>A0ABP0C6V3</accession>
<dbReference type="EMBL" id="CAWUHD010000069">
    <property type="protein sequence ID" value="CAK7226941.1"/>
    <property type="molecule type" value="Genomic_DNA"/>
</dbReference>
<sequence>MSRRVMATSLAVPPFQVAGHPTGSPARRRARRKAGISSMFTVGYATAMATVVAAEANRRVRHREDMGRRLDDAREALTRILHHPVPLNYKLTIGLPASSAEDWLPKGQQTVPAPTVENTPTTTSRNEVVEAIKSICVPPAQLLSHVADAEQRDAYLTWLHHQFGLQRRWWSKRPEPSAGIESIADAMLQEEIASQETLLEGQREPLLAVQFSRMVEATNRLVDSLIEEGHRIGSFGDPVAQKASMESLESPWHAMKLLRSDGYPNFRMPDLDPVATTTARLEANDAARRIFENWSQVRIWGRPRTSALDLALRRRAVSPEVWNAKEVKFWVAKLCYNMLVSPAPPGIHNYNILMLGFIGVEQHTLAQIVAESLLYDTRMLPTQQTLVCLLHQARAQGNVVNFHYVLRRLVALDSRGIKIRRRAIPDVVDHRTNREWARSNDVNLAGGYVVQRATIDGPVVEAIIMGLLSLDQVRHAAVVFSAYLNYCTKLNAATLSTILNPVLDAVDIPAARVLLRGLAKNHSLVTDMLTRRRQQKGKVQMEPQYAEQKEVAVDYENTNLGEENDPQADGNSLPSNPDELPELIYARKLYKEGKTLEKFQIKLLKHYGTTASSHLETADMEDLPYIDDAATAIMFNRARPSNSHFNYGSGIEHLSSALFVSEATQYLKRLSGIVKAAHSALQADEHRFAAGVDSWIDEFVNLSDLPQRHRQEQEVYRRMARLKAVDQTAEAVFAACSHVMESFMETITADLAATSAAAAAAEADAESEALQAKLSYSFMSIVKSFLQRTSVPFGLRLGTYLSTKQATQGANITNLSGIRENRFDADAGLTKDVNGWASDEFDLPRTLLETRFKEIILQSVFPEKGNSRTSLEESIALRRRARSMSLDALLEARLLLLEQGAKLQDKAPAPTIAGGVPERRSVEVEQNQDVRDTRESSGIFRMGAVFSN</sequence>
<protein>
    <recommendedName>
        <fullName evidence="3">Pentatricopeptide repeat protein</fullName>
    </recommendedName>
</protein>